<feature type="signal peptide" evidence="1">
    <location>
        <begin position="1"/>
        <end position="24"/>
    </location>
</feature>
<name>A0A918KKN6_9GAMM</name>
<dbReference type="PROSITE" id="PS51257">
    <property type="entry name" value="PROKAR_LIPOPROTEIN"/>
    <property type="match status" value="1"/>
</dbReference>
<dbReference type="AlphaFoldDB" id="A0A918KKN6"/>
<evidence type="ECO:0000256" key="1">
    <source>
        <dbReference type="SAM" id="SignalP"/>
    </source>
</evidence>
<organism evidence="2 3">
    <name type="scientific">Saccharospirillum salsuginis</name>
    <dbReference type="NCBI Taxonomy" id="418750"/>
    <lineage>
        <taxon>Bacteria</taxon>
        <taxon>Pseudomonadati</taxon>
        <taxon>Pseudomonadota</taxon>
        <taxon>Gammaproteobacteria</taxon>
        <taxon>Oceanospirillales</taxon>
        <taxon>Saccharospirillaceae</taxon>
        <taxon>Saccharospirillum</taxon>
    </lineage>
</organism>
<keyword evidence="3" id="KW-1185">Reference proteome</keyword>
<evidence type="ECO:0000313" key="2">
    <source>
        <dbReference type="EMBL" id="GGX65210.1"/>
    </source>
</evidence>
<feature type="chain" id="PRO_5037318014" evidence="1">
    <location>
        <begin position="25"/>
        <end position="213"/>
    </location>
</feature>
<gene>
    <name evidence="2" type="ORF">GCM10007392_36350</name>
</gene>
<evidence type="ECO:0000313" key="3">
    <source>
        <dbReference type="Proteomes" id="UP000626148"/>
    </source>
</evidence>
<accession>A0A918KKN6</accession>
<protein>
    <submittedName>
        <fullName evidence="2">Uncharacterized protein</fullName>
    </submittedName>
</protein>
<keyword evidence="1" id="KW-0732">Signal</keyword>
<dbReference type="Proteomes" id="UP000626148">
    <property type="component" value="Unassembled WGS sequence"/>
</dbReference>
<dbReference type="EMBL" id="BMXR01000009">
    <property type="protein sequence ID" value="GGX65210.1"/>
    <property type="molecule type" value="Genomic_DNA"/>
</dbReference>
<proteinExistence type="predicted"/>
<reference evidence="2" key="1">
    <citation type="journal article" date="2014" name="Int. J. Syst. Evol. Microbiol.">
        <title>Complete genome sequence of Corynebacterium casei LMG S-19264T (=DSM 44701T), isolated from a smear-ripened cheese.</title>
        <authorList>
            <consortium name="US DOE Joint Genome Institute (JGI-PGF)"/>
            <person name="Walter F."/>
            <person name="Albersmeier A."/>
            <person name="Kalinowski J."/>
            <person name="Ruckert C."/>
        </authorList>
    </citation>
    <scope>NUCLEOTIDE SEQUENCE</scope>
    <source>
        <strain evidence="2">KCTC 22169</strain>
    </source>
</reference>
<comment type="caution">
    <text evidence="2">The sequence shown here is derived from an EMBL/GenBank/DDBJ whole genome shotgun (WGS) entry which is preliminary data.</text>
</comment>
<reference evidence="2" key="2">
    <citation type="submission" date="2020-09" db="EMBL/GenBank/DDBJ databases">
        <authorList>
            <person name="Sun Q."/>
            <person name="Kim S."/>
        </authorList>
    </citation>
    <scope>NUCLEOTIDE SEQUENCE</scope>
    <source>
        <strain evidence="2">KCTC 22169</strain>
    </source>
</reference>
<sequence>MTPFRVWIGSVVLGISCLSVTASAETFIEAITNCRKINNTEARYQCYDRAESQVSNVKRNVAKFNYESTSDPITGQTVHNLSIRSDRGLNGRGDPIILELSCDSTKPGTYELVLRWKDFLESSNPNVTTRLGQTPSVTEEWETDRSRESSIFTDTPEGYTKQSLMETLVSEVENGNPSIVFRATPYNDDPITAVFDFTGFLDVIEPMRESCQF</sequence>